<proteinExistence type="predicted"/>
<dbReference type="AlphaFoldDB" id="A0A7J6R9Z6"/>
<dbReference type="Proteomes" id="UP000574390">
    <property type="component" value="Unassembled WGS sequence"/>
</dbReference>
<gene>
    <name evidence="1" type="ORF">FOZ62_027899</name>
</gene>
<evidence type="ECO:0000313" key="2">
    <source>
        <dbReference type="Proteomes" id="UP000574390"/>
    </source>
</evidence>
<reference evidence="1 2" key="1">
    <citation type="submission" date="2020-04" db="EMBL/GenBank/DDBJ databases">
        <title>Perkinsus olseni comparative genomics.</title>
        <authorList>
            <person name="Bogema D.R."/>
        </authorList>
    </citation>
    <scope>NUCLEOTIDE SEQUENCE [LARGE SCALE GENOMIC DNA]</scope>
    <source>
        <strain evidence="1">ATCC PRA-205</strain>
    </source>
</reference>
<sequence>MFVKRFSLTHTIEWIRGYPQFPILSLRSVPFHNGAFYLSARRENAGRVEEELAVERQMSEFVEAMLKNLREREEAMTSNAGPASLIRSLRINQRLLTGKALEM</sequence>
<name>A0A7J6R9Z6_PEROL</name>
<comment type="caution">
    <text evidence="1">The sequence shown here is derived from an EMBL/GenBank/DDBJ whole genome shotgun (WGS) entry which is preliminary data.</text>
</comment>
<accession>A0A7J6R9Z6</accession>
<dbReference type="EMBL" id="JABANM010023691">
    <property type="protein sequence ID" value="KAF4717485.1"/>
    <property type="molecule type" value="Genomic_DNA"/>
</dbReference>
<organism evidence="1 2">
    <name type="scientific">Perkinsus olseni</name>
    <name type="common">Perkinsus atlanticus</name>
    <dbReference type="NCBI Taxonomy" id="32597"/>
    <lineage>
        <taxon>Eukaryota</taxon>
        <taxon>Sar</taxon>
        <taxon>Alveolata</taxon>
        <taxon>Perkinsozoa</taxon>
        <taxon>Perkinsea</taxon>
        <taxon>Perkinsida</taxon>
        <taxon>Perkinsidae</taxon>
        <taxon>Perkinsus</taxon>
    </lineage>
</organism>
<protein>
    <submittedName>
        <fullName evidence="1">Uncharacterized protein</fullName>
    </submittedName>
</protein>
<evidence type="ECO:0000313" key="1">
    <source>
        <dbReference type="EMBL" id="KAF4717485.1"/>
    </source>
</evidence>